<dbReference type="SUPFAM" id="SSF57850">
    <property type="entry name" value="RING/U-box"/>
    <property type="match status" value="1"/>
</dbReference>
<dbReference type="Pfam" id="PF25598">
    <property type="entry name" value="ARM_PUB"/>
    <property type="match status" value="1"/>
</dbReference>
<evidence type="ECO:0000313" key="10">
    <source>
        <dbReference type="Proteomes" id="UP001054821"/>
    </source>
</evidence>
<keyword evidence="4 5" id="KW-0833">Ubl conjugation pathway</keyword>
<dbReference type="CDD" id="cd16664">
    <property type="entry name" value="RING-Ubox_PUB"/>
    <property type="match status" value="1"/>
</dbReference>
<dbReference type="Gene3D" id="3.30.40.10">
    <property type="entry name" value="Zinc/RING finger domain, C3HC4 (zinc finger)"/>
    <property type="match status" value="1"/>
</dbReference>
<comment type="function">
    <text evidence="5">Functions as an E3 ubiquitin ligase.</text>
</comment>
<dbReference type="PANTHER" id="PTHR22849">
    <property type="entry name" value="WDSAM1 PROTEIN"/>
    <property type="match status" value="1"/>
</dbReference>
<evidence type="ECO:0000256" key="3">
    <source>
        <dbReference type="ARBA" id="ARBA00022679"/>
    </source>
</evidence>
<dbReference type="Proteomes" id="UP001054821">
    <property type="component" value="Chromosome 4"/>
</dbReference>
<organism evidence="8 9">
    <name type="scientific">Prunus dulcis</name>
    <name type="common">Almond</name>
    <name type="synonym">Amygdalus dulcis</name>
    <dbReference type="NCBI Taxonomy" id="3755"/>
    <lineage>
        <taxon>Eukaryota</taxon>
        <taxon>Viridiplantae</taxon>
        <taxon>Streptophyta</taxon>
        <taxon>Embryophyta</taxon>
        <taxon>Tracheophyta</taxon>
        <taxon>Spermatophyta</taxon>
        <taxon>Magnoliopsida</taxon>
        <taxon>eudicotyledons</taxon>
        <taxon>Gunneridae</taxon>
        <taxon>Pentapetalae</taxon>
        <taxon>rosids</taxon>
        <taxon>fabids</taxon>
        <taxon>Rosales</taxon>
        <taxon>Rosaceae</taxon>
        <taxon>Amygdaloideae</taxon>
        <taxon>Amygdaleae</taxon>
        <taxon>Prunus</taxon>
    </lineage>
</organism>
<dbReference type="PROSITE" id="PS51698">
    <property type="entry name" value="U_BOX"/>
    <property type="match status" value="1"/>
</dbReference>
<dbReference type="InterPro" id="IPR013083">
    <property type="entry name" value="Znf_RING/FYVE/PHD"/>
</dbReference>
<reference evidence="8" key="1">
    <citation type="submission" date="2019-07" db="EMBL/GenBank/DDBJ databases">
        <authorList>
            <person name="Alioto T."/>
            <person name="Alioto T."/>
            <person name="Gomez Garrido J."/>
        </authorList>
    </citation>
    <scope>NUCLEOTIDE SEQUENCE</scope>
</reference>
<dbReference type="Proteomes" id="UP000327085">
    <property type="component" value="Chromosome 4"/>
</dbReference>
<evidence type="ECO:0000256" key="4">
    <source>
        <dbReference type="ARBA" id="ARBA00022786"/>
    </source>
</evidence>
<dbReference type="InterPro" id="IPR045210">
    <property type="entry name" value="RING-Ubox_PUB"/>
</dbReference>
<dbReference type="GO" id="GO:0061630">
    <property type="term" value="F:ubiquitin protein ligase activity"/>
    <property type="evidence" value="ECO:0007669"/>
    <property type="project" value="UniProtKB-UniRule"/>
</dbReference>
<evidence type="ECO:0000313" key="7">
    <source>
        <dbReference type="EMBL" id="KAI5335488.1"/>
    </source>
</evidence>
<dbReference type="GO" id="GO:0016567">
    <property type="term" value="P:protein ubiquitination"/>
    <property type="evidence" value="ECO:0007669"/>
    <property type="project" value="UniProtKB-UniRule"/>
</dbReference>
<dbReference type="Gene3D" id="1.25.10.10">
    <property type="entry name" value="Leucine-rich Repeat Variant"/>
    <property type="match status" value="1"/>
</dbReference>
<dbReference type="InterPro" id="IPR011989">
    <property type="entry name" value="ARM-like"/>
</dbReference>
<keyword evidence="10" id="KW-1185">Reference proteome</keyword>
<keyword evidence="3 5" id="KW-0808">Transferase</keyword>
<dbReference type="OMA" id="GRACMVQ"/>
<evidence type="ECO:0000256" key="2">
    <source>
        <dbReference type="ARBA" id="ARBA00004906"/>
    </source>
</evidence>
<dbReference type="InParanoid" id="A0A5E4FXQ6"/>
<dbReference type="InterPro" id="IPR016024">
    <property type="entry name" value="ARM-type_fold"/>
</dbReference>
<proteinExistence type="predicted"/>
<comment type="pathway">
    <text evidence="2 5">Protein modification; protein ubiquitination.</text>
</comment>
<evidence type="ECO:0000256" key="5">
    <source>
        <dbReference type="RuleBase" id="RU369093"/>
    </source>
</evidence>
<dbReference type="InterPro" id="IPR045185">
    <property type="entry name" value="PUB22/23/24-like"/>
</dbReference>
<reference evidence="7 10" key="3">
    <citation type="journal article" date="2022" name="G3 (Bethesda)">
        <title>Whole-genome sequence and methylome profiling of the almond [Prunus dulcis (Mill.) D.A. Webb] cultivar 'Nonpareil'.</title>
        <authorList>
            <person name="D'Amico-Willman K.M."/>
            <person name="Ouma W.Z."/>
            <person name="Meulia T."/>
            <person name="Sideli G.M."/>
            <person name="Gradziel T.M."/>
            <person name="Fresnedo-Ramirez J."/>
        </authorList>
    </citation>
    <scope>NUCLEOTIDE SEQUENCE [LARGE SCALE GENOMIC DNA]</scope>
    <source>
        <strain evidence="7">Clone GOH B32 T37-40</strain>
    </source>
</reference>
<dbReference type="EC" id="2.3.2.27" evidence="5"/>
<dbReference type="FunFam" id="3.30.40.10:FF:000442">
    <property type="entry name" value="RING-type E3 ubiquitin transferase"/>
    <property type="match status" value="1"/>
</dbReference>
<name>A0A5E4FXQ6_PRUDU</name>
<dbReference type="InterPro" id="IPR058678">
    <property type="entry name" value="ARM_PUB"/>
</dbReference>
<evidence type="ECO:0000259" key="6">
    <source>
        <dbReference type="PROSITE" id="PS51698"/>
    </source>
</evidence>
<dbReference type="SUPFAM" id="SSF48371">
    <property type="entry name" value="ARM repeat"/>
    <property type="match status" value="1"/>
</dbReference>
<evidence type="ECO:0000313" key="8">
    <source>
        <dbReference type="EMBL" id="VVA32244.1"/>
    </source>
</evidence>
<dbReference type="UniPathway" id="UPA00143"/>
<reference evidence="9" key="2">
    <citation type="journal article" date="2020" name="Plant J.">
        <title>Transposons played a major role in the diversification between the closely related almond and peach genomes: results from the almond genome sequence.</title>
        <authorList>
            <person name="Alioto T."/>
            <person name="Alexiou K.G."/>
            <person name="Bardil A."/>
            <person name="Barteri F."/>
            <person name="Castanera R."/>
            <person name="Cruz F."/>
            <person name="Dhingra A."/>
            <person name="Duval H."/>
            <person name="Fernandez I Marti A."/>
            <person name="Frias L."/>
            <person name="Galan B."/>
            <person name="Garcia J.L."/>
            <person name="Howad W."/>
            <person name="Gomez-Garrido J."/>
            <person name="Gut M."/>
            <person name="Julca I."/>
            <person name="Morata J."/>
            <person name="Puigdomenech P."/>
            <person name="Ribeca P."/>
            <person name="Rubio Cabetas M.J."/>
            <person name="Vlasova A."/>
            <person name="Wirthensohn M."/>
            <person name="Garcia-Mas J."/>
            <person name="Gabaldon T."/>
            <person name="Casacuberta J.M."/>
            <person name="Arus P."/>
        </authorList>
    </citation>
    <scope>NUCLEOTIDE SEQUENCE [LARGE SCALE GENOMIC DNA]</scope>
    <source>
        <strain evidence="9">cv. Texas</strain>
    </source>
</reference>
<dbReference type="Pfam" id="PF04564">
    <property type="entry name" value="U-box"/>
    <property type="match status" value="1"/>
</dbReference>
<dbReference type="PANTHER" id="PTHR22849:SF103">
    <property type="entry name" value="U-BOX DOMAIN-CONTAINING PROTEIN"/>
    <property type="match status" value="1"/>
</dbReference>
<evidence type="ECO:0000256" key="1">
    <source>
        <dbReference type="ARBA" id="ARBA00000900"/>
    </source>
</evidence>
<dbReference type="InterPro" id="IPR003613">
    <property type="entry name" value="Ubox_domain"/>
</dbReference>
<protein>
    <recommendedName>
        <fullName evidence="5 6">U-box domain-containing protein</fullName>
        <ecNumber evidence="5">2.3.2.27</ecNumber>
    </recommendedName>
    <alternativeName>
        <fullName evidence="5">RING-type E3 ubiquitin transferase PUB</fullName>
    </alternativeName>
</protein>
<feature type="domain" description="U-box" evidence="6">
    <location>
        <begin position="46"/>
        <end position="120"/>
    </location>
</feature>
<dbReference type="SMART" id="SM00504">
    <property type="entry name" value="Ubox"/>
    <property type="match status" value="1"/>
</dbReference>
<dbReference type="EMBL" id="JAJFAZ020000004">
    <property type="protein sequence ID" value="KAI5335488.1"/>
    <property type="molecule type" value="Genomic_DNA"/>
</dbReference>
<dbReference type="EMBL" id="CABIKO010000240">
    <property type="protein sequence ID" value="VVA32244.1"/>
    <property type="molecule type" value="Genomic_DNA"/>
</dbReference>
<accession>A0A5E4FXQ6</accession>
<sequence length="454" mass="51043">MHLHLHILSLSPHVCTFNISHLIHSAFCNFASLGFCFHMREVDEMTIPHLFRCPISLDLFKDPVTLCTGQTYDRPSIEKWLAAGNLTCPVTMQKLDDPALVPNHTLRHFINQWLQMGNQFDPDYLETIGSLASLKHTLESHEVTLKSKVQALEKIRALSQSESPYTSNLFLQLGFLPLLLELVFGGEEAKHKQKLKQQLPQECYYMKFVEDALSCTLILLPHGKLESLNMLREESKLASFQALFAHGTALIRMSLCRLIEVTSTSPETKELCYMFGKNHQLLHRISVQLLQQNSNSETADAGIKAISALTSLEENREILVRQGVVNGLITCINSSTERRERSLAPLAMATLEKLLGLESAKEAVINYNNNNNNNNNMNGVHALVKMVFRVSDDHQGSESAVGCLIILCNDSLLAREEAIRGGVLTQLLWLLQSQCSGRTKTKARMLLKLLRRTN</sequence>
<gene>
    <name evidence="8" type="ORF">ALMOND_2B016651</name>
    <name evidence="7" type="ORF">L3X38_025621</name>
</gene>
<comment type="catalytic activity">
    <reaction evidence="1 5">
        <text>S-ubiquitinyl-[E2 ubiquitin-conjugating enzyme]-L-cysteine + [acceptor protein]-L-lysine = [E2 ubiquitin-conjugating enzyme]-L-cysteine + N(6)-ubiquitinyl-[acceptor protein]-L-lysine.</text>
        <dbReference type="EC" id="2.3.2.27"/>
    </reaction>
</comment>
<evidence type="ECO:0000313" key="9">
    <source>
        <dbReference type="Proteomes" id="UP000327085"/>
    </source>
</evidence>
<dbReference type="AlphaFoldDB" id="A0A5E4FXQ6"/>
<dbReference type="Gramene" id="VVA32244">
    <property type="protein sequence ID" value="VVA32244"/>
    <property type="gene ID" value="Prudul26B016651"/>
</dbReference>